<evidence type="ECO:0000313" key="2">
    <source>
        <dbReference type="EMBL" id="GAA2281348.1"/>
    </source>
</evidence>
<reference evidence="2 3" key="1">
    <citation type="journal article" date="2019" name="Int. J. Syst. Evol. Microbiol.">
        <title>The Global Catalogue of Microorganisms (GCM) 10K type strain sequencing project: providing services to taxonomists for standard genome sequencing and annotation.</title>
        <authorList>
            <consortium name="The Broad Institute Genomics Platform"/>
            <consortium name="The Broad Institute Genome Sequencing Center for Infectious Disease"/>
            <person name="Wu L."/>
            <person name="Ma J."/>
        </authorList>
    </citation>
    <scope>NUCLEOTIDE SEQUENCE [LARGE SCALE GENOMIC DNA]</scope>
    <source>
        <strain evidence="2 3">JCM 7356</strain>
    </source>
</reference>
<proteinExistence type="predicted"/>
<dbReference type="Proteomes" id="UP001500305">
    <property type="component" value="Unassembled WGS sequence"/>
</dbReference>
<dbReference type="EMBL" id="BAAATR010000086">
    <property type="protein sequence ID" value="GAA2281348.1"/>
    <property type="molecule type" value="Genomic_DNA"/>
</dbReference>
<comment type="caution">
    <text evidence="2">The sequence shown here is derived from an EMBL/GenBank/DDBJ whole genome shotgun (WGS) entry which is preliminary data.</text>
</comment>
<evidence type="ECO:0000256" key="1">
    <source>
        <dbReference type="SAM" id="MobiDB-lite"/>
    </source>
</evidence>
<gene>
    <name evidence="2" type="ORF">GCM10010430_79250</name>
</gene>
<keyword evidence="3" id="KW-1185">Reference proteome</keyword>
<feature type="region of interest" description="Disordered" evidence="1">
    <location>
        <begin position="112"/>
        <end position="134"/>
    </location>
</feature>
<organism evidence="2 3">
    <name type="scientific">Kitasatospora cystarginea</name>
    <dbReference type="NCBI Taxonomy" id="58350"/>
    <lineage>
        <taxon>Bacteria</taxon>
        <taxon>Bacillati</taxon>
        <taxon>Actinomycetota</taxon>
        <taxon>Actinomycetes</taxon>
        <taxon>Kitasatosporales</taxon>
        <taxon>Streptomycetaceae</taxon>
        <taxon>Kitasatospora</taxon>
    </lineage>
</organism>
<dbReference type="RefSeq" id="WP_344641417.1">
    <property type="nucleotide sequence ID" value="NZ_BAAATR010000086.1"/>
</dbReference>
<sequence length="134" mass="15340">MWWRFGRPGRHFLIEALDNPGNRAAYDLRQKACEKKARQDHREVMPTLACADCGQVPEQESTYEYGLHGQWTRGPGGRCYHEHEERQEKAAANRAGLQLSCPGTVSGRYRIPGSGFRPWATRPPGRFPPRRRHG</sequence>
<name>A0ABN3F3B6_9ACTN</name>
<protein>
    <submittedName>
        <fullName evidence="2">Uncharacterized protein</fullName>
    </submittedName>
</protein>
<accession>A0ABN3F3B6</accession>
<evidence type="ECO:0000313" key="3">
    <source>
        <dbReference type="Proteomes" id="UP001500305"/>
    </source>
</evidence>